<keyword evidence="2" id="KW-1185">Reference proteome</keyword>
<dbReference type="EMBL" id="JADDIV010000005">
    <property type="protein sequence ID" value="MBE7369363.1"/>
    <property type="molecule type" value="Genomic_DNA"/>
</dbReference>
<dbReference type="Proteomes" id="UP000806285">
    <property type="component" value="Unassembled WGS sequence"/>
</dbReference>
<proteinExistence type="predicted"/>
<organism evidence="1 2">
    <name type="scientific">Ramlibacter pallidus</name>
    <dbReference type="NCBI Taxonomy" id="2780087"/>
    <lineage>
        <taxon>Bacteria</taxon>
        <taxon>Pseudomonadati</taxon>
        <taxon>Pseudomonadota</taxon>
        <taxon>Betaproteobacteria</taxon>
        <taxon>Burkholderiales</taxon>
        <taxon>Comamonadaceae</taxon>
        <taxon>Ramlibacter</taxon>
    </lineage>
</organism>
<evidence type="ECO:0000313" key="2">
    <source>
        <dbReference type="Proteomes" id="UP000806285"/>
    </source>
</evidence>
<name>A0ABR9S798_9BURK</name>
<accession>A0ABR9S798</accession>
<evidence type="ECO:0008006" key="3">
    <source>
        <dbReference type="Google" id="ProtNLM"/>
    </source>
</evidence>
<comment type="caution">
    <text evidence="1">The sequence shown here is derived from an EMBL/GenBank/DDBJ whole genome shotgun (WGS) entry which is preliminary data.</text>
</comment>
<evidence type="ECO:0000313" key="1">
    <source>
        <dbReference type="EMBL" id="MBE7369363.1"/>
    </source>
</evidence>
<reference evidence="1 2" key="1">
    <citation type="submission" date="2020-10" db="EMBL/GenBank/DDBJ databases">
        <title>Ramlibacter sp. HM2 16S ribosomal RNA gene Genome sequencing and assembly.</title>
        <authorList>
            <person name="Kang M."/>
        </authorList>
    </citation>
    <scope>NUCLEOTIDE SEQUENCE [LARGE SCALE GENOMIC DNA]</scope>
    <source>
        <strain evidence="1 2">HM2</strain>
    </source>
</reference>
<protein>
    <recommendedName>
        <fullName evidence="3">DUF5076 domain-containing protein</fullName>
    </recommendedName>
</protein>
<gene>
    <name evidence="1" type="ORF">IM787_17495</name>
</gene>
<dbReference type="RefSeq" id="WP_193677994.1">
    <property type="nucleotide sequence ID" value="NZ_JADDIV010000005.1"/>
</dbReference>
<sequence length="108" mass="11422">MQTQHATPAAHATAAAGLASLEASDALLAPSSSPRYCPTGLLAGFALLMAGHGRCVNTDMMLGDREYAMWQLACARAMDDDELSQVATRLFSYFDDARQPSLPVMGTA</sequence>